<name>A0A6N2WI04_9BACE</name>
<sequence length="50" mass="6131">MNQEEGEVQVIIKEKVHEYPCTFLFYKYIKDKSYENIHANCLSTYFLFIY</sequence>
<accession>A0A6N2WI04</accession>
<evidence type="ECO:0000313" key="2">
    <source>
        <dbReference type="EMBL" id="VYT10282.1"/>
    </source>
</evidence>
<dbReference type="EMBL" id="CZAE01000007">
    <property type="protein sequence ID" value="CUP12325.1"/>
    <property type="molecule type" value="Genomic_DNA"/>
</dbReference>
<dbReference type="Proteomes" id="UP000095606">
    <property type="component" value="Unassembled WGS sequence"/>
</dbReference>
<reference evidence="3" key="2">
    <citation type="submission" date="2019-11" db="EMBL/GenBank/DDBJ databases">
        <authorList>
            <person name="Feng L."/>
        </authorList>
    </citation>
    <scope>NUCLEOTIDE SEQUENCE</scope>
    <source>
        <strain evidence="3">BfaecisLFYP10</strain>
    </source>
</reference>
<evidence type="ECO:0000313" key="1">
    <source>
        <dbReference type="EMBL" id="CUP12325.1"/>
    </source>
</evidence>
<protein>
    <submittedName>
        <fullName evidence="3">Uncharacterized protein</fullName>
    </submittedName>
</protein>
<evidence type="ECO:0000313" key="4">
    <source>
        <dbReference type="Proteomes" id="UP000095606"/>
    </source>
</evidence>
<proteinExistence type="predicted"/>
<dbReference type="AlphaFoldDB" id="A0A6N2WI04"/>
<gene>
    <name evidence="2" type="ORF">BFLFYP10_01528</name>
    <name evidence="3" type="ORF">BFLFYP10_03132</name>
    <name evidence="1" type="ORF">ERS852461_01910</name>
</gene>
<dbReference type="EMBL" id="CACRSZ010000069">
    <property type="protein sequence ID" value="VYT42155.1"/>
    <property type="molecule type" value="Genomic_DNA"/>
</dbReference>
<evidence type="ECO:0000313" key="3">
    <source>
        <dbReference type="EMBL" id="VYT42155.1"/>
    </source>
</evidence>
<reference evidence="1 4" key="1">
    <citation type="submission" date="2015-09" db="EMBL/GenBank/DDBJ databases">
        <authorList>
            <consortium name="Pathogen Informatics"/>
        </authorList>
    </citation>
    <scope>NUCLEOTIDE SEQUENCE [LARGE SCALE GENOMIC DNA]</scope>
    <source>
        <strain evidence="1 4">2789STDY5834846</strain>
    </source>
</reference>
<accession>A0A174KRZ0</accession>
<dbReference type="EMBL" id="CACRSZ010000039">
    <property type="protein sequence ID" value="VYT10282.1"/>
    <property type="molecule type" value="Genomic_DNA"/>
</dbReference>
<organism evidence="3">
    <name type="scientific">Bacteroides faecis</name>
    <dbReference type="NCBI Taxonomy" id="674529"/>
    <lineage>
        <taxon>Bacteria</taxon>
        <taxon>Pseudomonadati</taxon>
        <taxon>Bacteroidota</taxon>
        <taxon>Bacteroidia</taxon>
        <taxon>Bacteroidales</taxon>
        <taxon>Bacteroidaceae</taxon>
        <taxon>Bacteroides</taxon>
    </lineage>
</organism>